<accession>A0A0B7NAH8</accession>
<dbReference type="Proteomes" id="UP000054107">
    <property type="component" value="Unassembled WGS sequence"/>
</dbReference>
<feature type="signal peptide" evidence="2">
    <location>
        <begin position="1"/>
        <end position="21"/>
    </location>
</feature>
<feature type="region of interest" description="Disordered" evidence="1">
    <location>
        <begin position="74"/>
        <end position="109"/>
    </location>
</feature>
<feature type="chain" id="PRO_5002120306" evidence="2">
    <location>
        <begin position="22"/>
        <end position="152"/>
    </location>
</feature>
<protein>
    <submittedName>
        <fullName evidence="3">Uncharacterized protein</fullName>
    </submittedName>
</protein>
<keyword evidence="4" id="KW-1185">Reference proteome</keyword>
<name>A0A0B7NAH8_9FUNG</name>
<dbReference type="AlphaFoldDB" id="A0A0B7NAH8"/>
<dbReference type="EMBL" id="LN732480">
    <property type="protein sequence ID" value="CEP15495.1"/>
    <property type="molecule type" value="Genomic_DNA"/>
</dbReference>
<evidence type="ECO:0000313" key="3">
    <source>
        <dbReference type="EMBL" id="CEP15495.1"/>
    </source>
</evidence>
<keyword evidence="2" id="KW-0732">Signal</keyword>
<reference evidence="3 4" key="1">
    <citation type="submission" date="2014-09" db="EMBL/GenBank/DDBJ databases">
        <authorList>
            <person name="Ellenberger Sabrina"/>
        </authorList>
    </citation>
    <scope>NUCLEOTIDE SEQUENCE [LARGE SCALE GENOMIC DNA]</scope>
    <source>
        <strain evidence="3 4">CBS 412.66</strain>
    </source>
</reference>
<gene>
    <name evidence="3" type="primary">PARPA_09725.1 scaffold 38623</name>
</gene>
<organism evidence="3 4">
    <name type="scientific">Parasitella parasitica</name>
    <dbReference type="NCBI Taxonomy" id="35722"/>
    <lineage>
        <taxon>Eukaryota</taxon>
        <taxon>Fungi</taxon>
        <taxon>Fungi incertae sedis</taxon>
        <taxon>Mucoromycota</taxon>
        <taxon>Mucoromycotina</taxon>
        <taxon>Mucoromycetes</taxon>
        <taxon>Mucorales</taxon>
        <taxon>Mucorineae</taxon>
        <taxon>Mucoraceae</taxon>
        <taxon>Parasitella</taxon>
    </lineage>
</organism>
<evidence type="ECO:0000256" key="1">
    <source>
        <dbReference type="SAM" id="MobiDB-lite"/>
    </source>
</evidence>
<proteinExistence type="predicted"/>
<evidence type="ECO:0000256" key="2">
    <source>
        <dbReference type="SAM" id="SignalP"/>
    </source>
</evidence>
<evidence type="ECO:0000313" key="4">
    <source>
        <dbReference type="Proteomes" id="UP000054107"/>
    </source>
</evidence>
<feature type="compositionally biased region" description="Basic and acidic residues" evidence="1">
    <location>
        <begin position="84"/>
        <end position="103"/>
    </location>
</feature>
<sequence>MKSIFLTVAILLISIIALTTSAEFLPTRNDSLVIEPDQEICIMSIVPCPKRCRNTCIYPDLPCPKTHPPHCPNEKPRNWPPHQKKPESAVKRDNAAGKEDSKSNKKASCLDRPCPRVVFRPCPKECISSCEFQNPADPCCPYSGKPVCMNLH</sequence>
<dbReference type="OrthoDB" id="2449831at2759"/>